<evidence type="ECO:0000256" key="3">
    <source>
        <dbReference type="ARBA" id="ARBA00022475"/>
    </source>
</evidence>
<dbReference type="Proteomes" id="UP000253046">
    <property type="component" value="Unassembled WGS sequence"/>
</dbReference>
<dbReference type="AlphaFoldDB" id="A0A366I180"/>
<organism evidence="9 10">
    <name type="scientific">Brenneria salicis ATCC 15712 = DSM 30166</name>
    <dbReference type="NCBI Taxonomy" id="714314"/>
    <lineage>
        <taxon>Bacteria</taxon>
        <taxon>Pseudomonadati</taxon>
        <taxon>Pseudomonadota</taxon>
        <taxon>Gammaproteobacteria</taxon>
        <taxon>Enterobacterales</taxon>
        <taxon>Pectobacteriaceae</taxon>
        <taxon>Brenneria</taxon>
    </lineage>
</organism>
<dbReference type="SUPFAM" id="SSF54631">
    <property type="entry name" value="CBS-domain pair"/>
    <property type="match status" value="1"/>
</dbReference>
<evidence type="ECO:0000313" key="9">
    <source>
        <dbReference type="EMBL" id="RBP61143.1"/>
    </source>
</evidence>
<keyword evidence="7" id="KW-0812">Transmembrane</keyword>
<dbReference type="PANTHER" id="PTHR22777">
    <property type="entry name" value="HEMOLYSIN-RELATED"/>
    <property type="match status" value="1"/>
</dbReference>
<gene>
    <name evidence="9" type="ORF">DES54_12752</name>
</gene>
<dbReference type="SMART" id="SM00116">
    <property type="entry name" value="CBS"/>
    <property type="match status" value="2"/>
</dbReference>
<evidence type="ECO:0000256" key="2">
    <source>
        <dbReference type="ARBA" id="ARBA00006337"/>
    </source>
</evidence>
<feature type="transmembrane region" description="Helical" evidence="7">
    <location>
        <begin position="218"/>
        <end position="241"/>
    </location>
</feature>
<dbReference type="GO" id="GO:0050660">
    <property type="term" value="F:flavin adenine dinucleotide binding"/>
    <property type="evidence" value="ECO:0007669"/>
    <property type="project" value="InterPro"/>
</dbReference>
<feature type="transmembrane region" description="Helical" evidence="7">
    <location>
        <begin position="188"/>
        <end position="206"/>
    </location>
</feature>
<feature type="domain" description="CBS" evidence="8">
    <location>
        <begin position="342"/>
        <end position="402"/>
    </location>
</feature>
<dbReference type="InterPro" id="IPR000644">
    <property type="entry name" value="CBS_dom"/>
</dbReference>
<feature type="transmembrane region" description="Helical" evidence="7">
    <location>
        <begin position="122"/>
        <end position="139"/>
    </location>
</feature>
<dbReference type="Gene3D" id="3.30.465.10">
    <property type="match status" value="1"/>
</dbReference>
<feature type="transmembrane region" description="Helical" evidence="7">
    <location>
        <begin position="43"/>
        <end position="68"/>
    </location>
</feature>
<dbReference type="Pfam" id="PF03471">
    <property type="entry name" value="CorC_HlyC"/>
    <property type="match status" value="1"/>
</dbReference>
<keyword evidence="3" id="KW-1003">Cell membrane</keyword>
<dbReference type="SMART" id="SM01091">
    <property type="entry name" value="CorC_HlyC"/>
    <property type="match status" value="1"/>
</dbReference>
<keyword evidence="10" id="KW-1185">Reference proteome</keyword>
<protein>
    <submittedName>
        <fullName evidence="9">Putative tellurium resistance membrane protein TerC</fullName>
    </submittedName>
</protein>
<comment type="caution">
    <text evidence="9">The sequence shown here is derived from an EMBL/GenBank/DDBJ whole genome shotgun (WGS) entry which is preliminary data.</text>
</comment>
<dbReference type="PANTHER" id="PTHR22777:SF30">
    <property type="entry name" value="UPF0053 PROTEIN YEGH"/>
    <property type="match status" value="1"/>
</dbReference>
<dbReference type="InterPro" id="IPR036318">
    <property type="entry name" value="FAD-bd_PCMH-like_sf"/>
</dbReference>
<keyword evidence="7" id="KW-0472">Membrane</keyword>
<dbReference type="InterPro" id="IPR046342">
    <property type="entry name" value="CBS_dom_sf"/>
</dbReference>
<name>A0A366I180_9GAMM</name>
<feature type="transmembrane region" description="Helical" evidence="7">
    <location>
        <begin position="159"/>
        <end position="182"/>
    </location>
</feature>
<dbReference type="InterPro" id="IPR044751">
    <property type="entry name" value="Ion_transp-like_CBS"/>
</dbReference>
<dbReference type="Pfam" id="PF03741">
    <property type="entry name" value="TerC"/>
    <property type="match status" value="1"/>
</dbReference>
<feature type="domain" description="CBS" evidence="8">
    <location>
        <begin position="407"/>
        <end position="463"/>
    </location>
</feature>
<proteinExistence type="inferred from homology"/>
<evidence type="ECO:0000256" key="4">
    <source>
        <dbReference type="ARBA" id="ARBA00022737"/>
    </source>
</evidence>
<dbReference type="InterPro" id="IPR005496">
    <property type="entry name" value="Integral_membrane_TerC"/>
</dbReference>
<dbReference type="Gene3D" id="3.10.580.10">
    <property type="entry name" value="CBS-domain"/>
    <property type="match status" value="1"/>
</dbReference>
<accession>A0A366I180</accession>
<dbReference type="CDD" id="cd04590">
    <property type="entry name" value="CBS_pair_CorC_HlyC_assoc"/>
    <property type="match status" value="1"/>
</dbReference>
<comment type="subcellular location">
    <subcellularLocation>
        <location evidence="1">Cell membrane</location>
        <topology evidence="1">Multi-pass membrane protein</topology>
    </subcellularLocation>
</comment>
<dbReference type="Pfam" id="PF00571">
    <property type="entry name" value="CBS"/>
    <property type="match status" value="2"/>
</dbReference>
<evidence type="ECO:0000256" key="7">
    <source>
        <dbReference type="SAM" id="Phobius"/>
    </source>
</evidence>
<evidence type="ECO:0000256" key="1">
    <source>
        <dbReference type="ARBA" id="ARBA00004651"/>
    </source>
</evidence>
<dbReference type="InterPro" id="IPR016169">
    <property type="entry name" value="FAD-bd_PCMH_sub2"/>
</dbReference>
<dbReference type="PROSITE" id="PS51371">
    <property type="entry name" value="CBS"/>
    <property type="match status" value="2"/>
</dbReference>
<keyword evidence="5 6" id="KW-0129">CBS domain</keyword>
<evidence type="ECO:0000256" key="5">
    <source>
        <dbReference type="ARBA" id="ARBA00023122"/>
    </source>
</evidence>
<comment type="similarity">
    <text evidence="2">Belongs to the UPF0053 family.</text>
</comment>
<dbReference type="SUPFAM" id="SSF56176">
    <property type="entry name" value="FAD-binding/transporter-associated domain-like"/>
    <property type="match status" value="1"/>
</dbReference>
<dbReference type="EMBL" id="QNRY01000027">
    <property type="protein sequence ID" value="RBP61143.1"/>
    <property type="molecule type" value="Genomic_DNA"/>
</dbReference>
<keyword evidence="4" id="KW-0677">Repeat</keyword>
<evidence type="ECO:0000256" key="6">
    <source>
        <dbReference type="PROSITE-ProRule" id="PRU00703"/>
    </source>
</evidence>
<dbReference type="GO" id="GO:0005886">
    <property type="term" value="C:plasma membrane"/>
    <property type="evidence" value="ECO:0007669"/>
    <property type="project" value="UniProtKB-SubCell"/>
</dbReference>
<evidence type="ECO:0000313" key="10">
    <source>
        <dbReference type="Proteomes" id="UP000253046"/>
    </source>
</evidence>
<reference evidence="9 10" key="1">
    <citation type="submission" date="2018-06" db="EMBL/GenBank/DDBJ databases">
        <title>Genomic Encyclopedia of Type Strains, Phase IV (KMG-IV): sequencing the most valuable type-strain genomes for metagenomic binning, comparative biology and taxonomic classification.</title>
        <authorList>
            <person name="Goeker M."/>
        </authorList>
    </citation>
    <scope>NUCLEOTIDE SEQUENCE [LARGE SCALE GENOMIC DNA]</scope>
    <source>
        <strain evidence="9 10">DSM 30166</strain>
    </source>
</reference>
<dbReference type="InterPro" id="IPR005170">
    <property type="entry name" value="Transptr-assoc_dom"/>
</dbReference>
<feature type="transmembrane region" description="Helical" evidence="7">
    <location>
        <begin position="80"/>
        <end position="102"/>
    </location>
</feature>
<sequence length="560" mass="62789">MLLAATECPYKRWFMSVVPDTLVSVLAKKGEIISMEWIADPTIWAGLATLVVLELVLGIDNLIFIAILAEKLPKEQRDKARIVGLLLALVMRLLLLSSISWLVSLTTPLFTLLGHTFSARDVIMLIGGVFLLFKATMELNERLEGKDQEQHTQRKGARFWPVVAQIVVLDAIFSLDSVITAVGMTDHLLVMMSAVTIAIFLMLLASKPLTRFVGEHPTIVILCLSFLLMIGFSLVADAFGYHIPKGYLYAAIGFSVLIELLNQVSQFNRRRFLSSSVPLRQRTAEVVLRILRGNHDEAELDNQTSSMIADNAHAGQEIFNRQERRMIERVLGMAQRTISSIMTSRHDIDPIELNTAQQELAQILKTSQHTRLVIVDSSTSDELLGIVNVTDLLQQQLSHEPFNLRILLRQPLVFPEQLSLLLALDQFREAQTHFAFVADEFGSVEGIVTLSDVMETIAGNLPLKGEEVDARHDIQQNEDGSWTANGYLPLEDLTMYVPLTLDGKREYYTLAGLLMEHSQRIPQAGDTLSVDGYTFTILTVESHRIVKVLITKDTDLRYEI</sequence>
<keyword evidence="7" id="KW-1133">Transmembrane helix</keyword>
<evidence type="ECO:0000259" key="8">
    <source>
        <dbReference type="PROSITE" id="PS51371"/>
    </source>
</evidence>